<name>A0ABW8AIH4_9ACTN</name>
<evidence type="ECO:0000256" key="1">
    <source>
        <dbReference type="SAM" id="SignalP"/>
    </source>
</evidence>
<feature type="chain" id="PRO_5045301821" evidence="1">
    <location>
        <begin position="31"/>
        <end position="363"/>
    </location>
</feature>
<sequence>MTLRRTRTPGRRARALVALAAVGLAAPLLAAAGAQTASGATTGAFYVLRSQATGNPASAADNAKCDSYLGTPRKYLTLQRLDATLNAPVVSTASGELTNGTAVPVTPAYLCAALPGDGGVVQSYARTTLPTIGAVELAGPCNPSLAAAQLGTALVDCRLNVLSAPAGFSGVGQTNSIDNPFNGPGAQTGSLISAYVTGPTTSDSGTPAAAAPATVNGAKFYVLRATSSTTSTGLSACPSGWKGRVSTLKAAQVASDSGRVLAPTGGSVGSLTTCYASASTSGKVSAKAALTLTSTGRTYRSEGDCTQTALAATPGTVVQTCGLVLRAPVFTVEDGLLTGTLTVPSGAAAETVDAGVWSFTDLT</sequence>
<dbReference type="EMBL" id="JBITLV010000001">
    <property type="protein sequence ID" value="MFI7586168.1"/>
    <property type="molecule type" value="Genomic_DNA"/>
</dbReference>
<reference evidence="2 3" key="1">
    <citation type="submission" date="2024-10" db="EMBL/GenBank/DDBJ databases">
        <title>The Natural Products Discovery Center: Release of the First 8490 Sequenced Strains for Exploring Actinobacteria Biosynthetic Diversity.</title>
        <authorList>
            <person name="Kalkreuter E."/>
            <person name="Kautsar S.A."/>
            <person name="Yang D."/>
            <person name="Bader C.D."/>
            <person name="Teijaro C.N."/>
            <person name="Fluegel L."/>
            <person name="Davis C.M."/>
            <person name="Simpson J.R."/>
            <person name="Lauterbach L."/>
            <person name="Steele A.D."/>
            <person name="Gui C."/>
            <person name="Meng S."/>
            <person name="Li G."/>
            <person name="Viehrig K."/>
            <person name="Ye F."/>
            <person name="Su P."/>
            <person name="Kiefer A.F."/>
            <person name="Nichols A."/>
            <person name="Cepeda A.J."/>
            <person name="Yan W."/>
            <person name="Fan B."/>
            <person name="Jiang Y."/>
            <person name="Adhikari A."/>
            <person name="Zheng C.-J."/>
            <person name="Schuster L."/>
            <person name="Cowan T.M."/>
            <person name="Smanski M.J."/>
            <person name="Chevrette M.G."/>
            <person name="De Carvalho L.P.S."/>
            <person name="Shen B."/>
        </authorList>
    </citation>
    <scope>NUCLEOTIDE SEQUENCE [LARGE SCALE GENOMIC DNA]</scope>
    <source>
        <strain evidence="2 3">NPDC049639</strain>
    </source>
</reference>
<comment type="caution">
    <text evidence="2">The sequence shown here is derived from an EMBL/GenBank/DDBJ whole genome shotgun (WGS) entry which is preliminary data.</text>
</comment>
<dbReference type="Proteomes" id="UP001612915">
    <property type="component" value="Unassembled WGS sequence"/>
</dbReference>
<evidence type="ECO:0000313" key="3">
    <source>
        <dbReference type="Proteomes" id="UP001612915"/>
    </source>
</evidence>
<keyword evidence="1" id="KW-0732">Signal</keyword>
<gene>
    <name evidence="2" type="ORF">ACIB24_03740</name>
</gene>
<proteinExistence type="predicted"/>
<accession>A0ABW8AIH4</accession>
<evidence type="ECO:0000313" key="2">
    <source>
        <dbReference type="EMBL" id="MFI7586168.1"/>
    </source>
</evidence>
<organism evidence="2 3">
    <name type="scientific">Spongisporangium articulatum</name>
    <dbReference type="NCBI Taxonomy" id="3362603"/>
    <lineage>
        <taxon>Bacteria</taxon>
        <taxon>Bacillati</taxon>
        <taxon>Actinomycetota</taxon>
        <taxon>Actinomycetes</taxon>
        <taxon>Kineosporiales</taxon>
        <taxon>Kineosporiaceae</taxon>
        <taxon>Spongisporangium</taxon>
    </lineage>
</organism>
<feature type="signal peptide" evidence="1">
    <location>
        <begin position="1"/>
        <end position="30"/>
    </location>
</feature>
<dbReference type="RefSeq" id="WP_398275341.1">
    <property type="nucleotide sequence ID" value="NZ_JBITLV010000001.1"/>
</dbReference>
<keyword evidence="3" id="KW-1185">Reference proteome</keyword>
<protein>
    <submittedName>
        <fullName evidence="2">Uncharacterized protein</fullName>
    </submittedName>
</protein>